<sequence length="120" mass="13340">MTPTARTSRRSLGKSRPRTASCQRPTRRCSLNKMKQRGQLVMLKNNYMKPDPNAAASQSRRVLFRSTPWRRSQGWPPKARDPSAPPSEAKPKASSSGREATWQAVEEGEGGGNWDGEGDE</sequence>
<protein>
    <submittedName>
        <fullName evidence="1">Uncharacterized protein</fullName>
    </submittedName>
</protein>
<dbReference type="EMBL" id="CM037161">
    <property type="protein sequence ID" value="KAH7855170.1"/>
    <property type="molecule type" value="Genomic_DNA"/>
</dbReference>
<dbReference type="Proteomes" id="UP000828048">
    <property type="component" value="Chromosome 11"/>
</dbReference>
<accession>A0ACB7YNW1</accession>
<reference evidence="1 2" key="1">
    <citation type="journal article" date="2021" name="Hortic Res">
        <title>High-quality reference genome and annotation aids understanding of berry development for evergreen blueberry (Vaccinium darrowii).</title>
        <authorList>
            <person name="Yu J."/>
            <person name="Hulse-Kemp A.M."/>
            <person name="Babiker E."/>
            <person name="Staton M."/>
        </authorList>
    </citation>
    <scope>NUCLEOTIDE SEQUENCE [LARGE SCALE GENOMIC DNA]</scope>
    <source>
        <strain evidence="2">cv. NJ 8807/NJ 8810</strain>
        <tissue evidence="1">Young leaf</tissue>
    </source>
</reference>
<organism evidence="1 2">
    <name type="scientific">Vaccinium darrowii</name>
    <dbReference type="NCBI Taxonomy" id="229202"/>
    <lineage>
        <taxon>Eukaryota</taxon>
        <taxon>Viridiplantae</taxon>
        <taxon>Streptophyta</taxon>
        <taxon>Embryophyta</taxon>
        <taxon>Tracheophyta</taxon>
        <taxon>Spermatophyta</taxon>
        <taxon>Magnoliopsida</taxon>
        <taxon>eudicotyledons</taxon>
        <taxon>Gunneridae</taxon>
        <taxon>Pentapetalae</taxon>
        <taxon>asterids</taxon>
        <taxon>Ericales</taxon>
        <taxon>Ericaceae</taxon>
        <taxon>Vaccinioideae</taxon>
        <taxon>Vaccinieae</taxon>
        <taxon>Vaccinium</taxon>
    </lineage>
</organism>
<keyword evidence="2" id="KW-1185">Reference proteome</keyword>
<name>A0ACB7YNW1_9ERIC</name>
<evidence type="ECO:0000313" key="1">
    <source>
        <dbReference type="EMBL" id="KAH7855170.1"/>
    </source>
</evidence>
<proteinExistence type="predicted"/>
<evidence type="ECO:0000313" key="2">
    <source>
        <dbReference type="Proteomes" id="UP000828048"/>
    </source>
</evidence>
<gene>
    <name evidence="1" type="ORF">Vadar_022091</name>
</gene>
<comment type="caution">
    <text evidence="1">The sequence shown here is derived from an EMBL/GenBank/DDBJ whole genome shotgun (WGS) entry which is preliminary data.</text>
</comment>